<organism evidence="5 6">
    <name type="scientific">Thalassotalea insulae</name>
    <dbReference type="NCBI Taxonomy" id="2056778"/>
    <lineage>
        <taxon>Bacteria</taxon>
        <taxon>Pseudomonadati</taxon>
        <taxon>Pseudomonadota</taxon>
        <taxon>Gammaproteobacteria</taxon>
        <taxon>Alteromonadales</taxon>
        <taxon>Colwelliaceae</taxon>
        <taxon>Thalassotalea</taxon>
    </lineage>
</organism>
<gene>
    <name evidence="5" type="ORF">tinsulaeT_37490</name>
</gene>
<evidence type="ECO:0000313" key="6">
    <source>
        <dbReference type="Proteomes" id="UP001157186"/>
    </source>
</evidence>
<evidence type="ECO:0008006" key="7">
    <source>
        <dbReference type="Google" id="ProtNLM"/>
    </source>
</evidence>
<dbReference type="EMBL" id="BSST01000001">
    <property type="protein sequence ID" value="GLX80409.1"/>
    <property type="molecule type" value="Genomic_DNA"/>
</dbReference>
<comment type="caution">
    <text evidence="5">The sequence shown here is derived from an EMBL/GenBank/DDBJ whole genome shotgun (WGS) entry which is preliminary data.</text>
</comment>
<evidence type="ECO:0000256" key="4">
    <source>
        <dbReference type="ARBA" id="ARBA00022679"/>
    </source>
</evidence>
<keyword evidence="4" id="KW-0808">Transferase</keyword>
<dbReference type="Pfam" id="PF02635">
    <property type="entry name" value="DsrE"/>
    <property type="match status" value="1"/>
</dbReference>
<dbReference type="InterPro" id="IPR017463">
    <property type="entry name" value="Sulphur_relay_TusD/DsrE"/>
</dbReference>
<dbReference type="PANTHER" id="PTHR34874">
    <property type="entry name" value="PROTEIN YCHN"/>
    <property type="match status" value="1"/>
</dbReference>
<comment type="subcellular location">
    <subcellularLocation>
        <location evidence="1">Cytoplasm</location>
    </subcellularLocation>
</comment>
<reference evidence="5 6" key="1">
    <citation type="submission" date="2023-03" db="EMBL/GenBank/DDBJ databases">
        <title>Draft genome sequence of Thalassotalea insulae KCTC 62186T.</title>
        <authorList>
            <person name="Sawabe T."/>
        </authorList>
    </citation>
    <scope>NUCLEOTIDE SEQUENCE [LARGE SCALE GENOMIC DNA]</scope>
    <source>
        <strain evidence="5 6">KCTC 62186</strain>
    </source>
</reference>
<evidence type="ECO:0000256" key="3">
    <source>
        <dbReference type="ARBA" id="ARBA00022490"/>
    </source>
</evidence>
<dbReference type="Gene3D" id="3.40.1260.10">
    <property type="entry name" value="DsrEFH-like"/>
    <property type="match status" value="1"/>
</dbReference>
<evidence type="ECO:0000256" key="1">
    <source>
        <dbReference type="ARBA" id="ARBA00004496"/>
    </source>
</evidence>
<keyword evidence="6" id="KW-1185">Reference proteome</keyword>
<dbReference type="SUPFAM" id="SSF75169">
    <property type="entry name" value="DsrEFH-like"/>
    <property type="match status" value="1"/>
</dbReference>
<evidence type="ECO:0000256" key="2">
    <source>
        <dbReference type="ARBA" id="ARBA00007067"/>
    </source>
</evidence>
<name>A0ABQ6GYV3_9GAMM</name>
<accession>A0ABQ6GYV3</accession>
<sequence length="121" mass="13278">MKSLAVIITTAPNNHLTETAFQFISQSVDQGMNVIGVFFYQVGVLNASEHLVIPSDESPLLPRWQELSQTTNIPLYLCSTAAEKHGLLSESNLELSHQAFTMAGLGELVELHSKADRVVQL</sequence>
<proteinExistence type="inferred from homology"/>
<evidence type="ECO:0000313" key="5">
    <source>
        <dbReference type="EMBL" id="GLX80409.1"/>
    </source>
</evidence>
<dbReference type="Proteomes" id="UP001157186">
    <property type="component" value="Unassembled WGS sequence"/>
</dbReference>
<dbReference type="PANTHER" id="PTHR34874:SF3">
    <property type="entry name" value="SULFURTRANSFERASE TUSD"/>
    <property type="match status" value="1"/>
</dbReference>
<dbReference type="RefSeq" id="WP_284246400.1">
    <property type="nucleotide sequence ID" value="NZ_BSST01000001.1"/>
</dbReference>
<dbReference type="InterPro" id="IPR027396">
    <property type="entry name" value="DsrEFH-like"/>
</dbReference>
<keyword evidence="3" id="KW-0963">Cytoplasm</keyword>
<dbReference type="NCBIfam" id="TIGR03012">
    <property type="entry name" value="sulf_tusD_dsrE"/>
    <property type="match status" value="1"/>
</dbReference>
<protein>
    <recommendedName>
        <fullName evidence="7">Sulfurtransferase complex subunit TusD</fullName>
    </recommendedName>
</protein>
<comment type="similarity">
    <text evidence="2">Belongs to the DsrE/TusD family.</text>
</comment>
<dbReference type="InterPro" id="IPR003787">
    <property type="entry name" value="Sulphur_relay_DsrE/F-like"/>
</dbReference>